<accession>A0A8H7QIN7</accession>
<feature type="compositionally biased region" description="Basic and acidic residues" evidence="1">
    <location>
        <begin position="74"/>
        <end position="94"/>
    </location>
</feature>
<feature type="compositionally biased region" description="Polar residues" evidence="1">
    <location>
        <begin position="26"/>
        <end position="35"/>
    </location>
</feature>
<dbReference type="OrthoDB" id="6141723at2759"/>
<reference evidence="2" key="1">
    <citation type="submission" date="2020-12" db="EMBL/GenBank/DDBJ databases">
        <title>Metabolic potential, ecology and presence of endohyphal bacteria is reflected in genomic diversity of Mucoromycotina.</title>
        <authorList>
            <person name="Muszewska A."/>
            <person name="Okrasinska A."/>
            <person name="Steczkiewicz K."/>
            <person name="Drgas O."/>
            <person name="Orlowska M."/>
            <person name="Perlinska-Lenart U."/>
            <person name="Aleksandrzak-Piekarczyk T."/>
            <person name="Szatraj K."/>
            <person name="Zielenkiewicz U."/>
            <person name="Pilsyk S."/>
            <person name="Malc E."/>
            <person name="Mieczkowski P."/>
            <person name="Kruszewska J.S."/>
            <person name="Biernat P."/>
            <person name="Pawlowska J."/>
        </authorList>
    </citation>
    <scope>NUCLEOTIDE SEQUENCE</scope>
    <source>
        <strain evidence="2">WA0000017839</strain>
    </source>
</reference>
<dbReference type="EMBL" id="JAEPRD010000267">
    <property type="protein sequence ID" value="KAG2192805.1"/>
    <property type="molecule type" value="Genomic_DNA"/>
</dbReference>
<organism evidence="2 3">
    <name type="scientific">Mucor saturninus</name>
    <dbReference type="NCBI Taxonomy" id="64648"/>
    <lineage>
        <taxon>Eukaryota</taxon>
        <taxon>Fungi</taxon>
        <taxon>Fungi incertae sedis</taxon>
        <taxon>Mucoromycota</taxon>
        <taxon>Mucoromycotina</taxon>
        <taxon>Mucoromycetes</taxon>
        <taxon>Mucorales</taxon>
        <taxon>Mucorineae</taxon>
        <taxon>Mucoraceae</taxon>
        <taxon>Mucor</taxon>
    </lineage>
</organism>
<feature type="region of interest" description="Disordered" evidence="1">
    <location>
        <begin position="1"/>
        <end position="108"/>
    </location>
</feature>
<protein>
    <submittedName>
        <fullName evidence="2">Uncharacterized protein</fullName>
    </submittedName>
</protein>
<dbReference type="AlphaFoldDB" id="A0A8H7QIN7"/>
<keyword evidence="3" id="KW-1185">Reference proteome</keyword>
<comment type="caution">
    <text evidence="2">The sequence shown here is derived from an EMBL/GenBank/DDBJ whole genome shotgun (WGS) entry which is preliminary data.</text>
</comment>
<evidence type="ECO:0000313" key="3">
    <source>
        <dbReference type="Proteomes" id="UP000603453"/>
    </source>
</evidence>
<sequence length="291" mass="33283">MAEAEINTKLGESSKISEDTVPASAEHTSSSNNLTIRLPRDVYEVIAEINRKMSRPRMNDPESSDDEQPTENTYEGRGRFRRETEESPRRRESQRTNSETIRPENDGPIRRREYQCNCQRQRRQAPIVSSMVDTRRKYEKSIKEGPTLVCVCCGGLFFLKNVSLVNKETMLSKWKCESDVVDVAFWAADNHKFEDLNNITIMKDGNPDKNYFCLTFTTESILTSDNDFTIRLAPGEGMTPISVLTDKDSDFLSFPKVYYGHKLEGSGSVSYGNLAKFVVQRFDRRAAMRPD</sequence>
<proteinExistence type="predicted"/>
<evidence type="ECO:0000256" key="1">
    <source>
        <dbReference type="SAM" id="MobiDB-lite"/>
    </source>
</evidence>
<evidence type="ECO:0000313" key="2">
    <source>
        <dbReference type="EMBL" id="KAG2192805.1"/>
    </source>
</evidence>
<gene>
    <name evidence="2" type="ORF">INT47_005352</name>
</gene>
<dbReference type="Proteomes" id="UP000603453">
    <property type="component" value="Unassembled WGS sequence"/>
</dbReference>
<name>A0A8H7QIN7_9FUNG</name>